<name>A0A392SD01_9FABA</name>
<evidence type="ECO:0000313" key="2">
    <source>
        <dbReference type="Proteomes" id="UP000265520"/>
    </source>
</evidence>
<feature type="non-terminal residue" evidence="1">
    <location>
        <position position="50"/>
    </location>
</feature>
<keyword evidence="2" id="KW-1185">Reference proteome</keyword>
<protein>
    <submittedName>
        <fullName evidence="1">Uncharacterized protein</fullName>
    </submittedName>
</protein>
<evidence type="ECO:0000313" key="1">
    <source>
        <dbReference type="EMBL" id="MCI46322.1"/>
    </source>
</evidence>
<reference evidence="1 2" key="1">
    <citation type="journal article" date="2018" name="Front. Plant Sci.">
        <title>Red Clover (Trifolium pratense) and Zigzag Clover (T. medium) - A Picture of Genomic Similarities and Differences.</title>
        <authorList>
            <person name="Dluhosova J."/>
            <person name="Istvanek J."/>
            <person name="Nedelnik J."/>
            <person name="Repkova J."/>
        </authorList>
    </citation>
    <scope>NUCLEOTIDE SEQUENCE [LARGE SCALE GENOMIC DNA]</scope>
    <source>
        <strain evidence="2">cv. 10/8</strain>
        <tissue evidence="1">Leaf</tissue>
    </source>
</reference>
<proteinExistence type="predicted"/>
<dbReference type="AlphaFoldDB" id="A0A392SD01"/>
<dbReference type="Proteomes" id="UP000265520">
    <property type="component" value="Unassembled WGS sequence"/>
</dbReference>
<accession>A0A392SD01</accession>
<comment type="caution">
    <text evidence="1">The sequence shown here is derived from an EMBL/GenBank/DDBJ whole genome shotgun (WGS) entry which is preliminary data.</text>
</comment>
<sequence>MGRYSEHSDSRTSLPILTLHTQNITERHNLLPHLAQTRLYTHLYPSTRIL</sequence>
<dbReference type="EMBL" id="LXQA010355853">
    <property type="protein sequence ID" value="MCI46322.1"/>
    <property type="molecule type" value="Genomic_DNA"/>
</dbReference>
<organism evidence="1 2">
    <name type="scientific">Trifolium medium</name>
    <dbReference type="NCBI Taxonomy" id="97028"/>
    <lineage>
        <taxon>Eukaryota</taxon>
        <taxon>Viridiplantae</taxon>
        <taxon>Streptophyta</taxon>
        <taxon>Embryophyta</taxon>
        <taxon>Tracheophyta</taxon>
        <taxon>Spermatophyta</taxon>
        <taxon>Magnoliopsida</taxon>
        <taxon>eudicotyledons</taxon>
        <taxon>Gunneridae</taxon>
        <taxon>Pentapetalae</taxon>
        <taxon>rosids</taxon>
        <taxon>fabids</taxon>
        <taxon>Fabales</taxon>
        <taxon>Fabaceae</taxon>
        <taxon>Papilionoideae</taxon>
        <taxon>50 kb inversion clade</taxon>
        <taxon>NPAAA clade</taxon>
        <taxon>Hologalegina</taxon>
        <taxon>IRL clade</taxon>
        <taxon>Trifolieae</taxon>
        <taxon>Trifolium</taxon>
    </lineage>
</organism>